<sequence length="71" mass="7478">MLHCFRKILLSNGSGVDAAIAAMFCNGVLNQQSMGLGGGFFMTVYIKAEEKAYTVIARETAPAAATYDIAG</sequence>
<dbReference type="SUPFAM" id="SSF56235">
    <property type="entry name" value="N-terminal nucleophile aminohydrolases (Ntn hydrolases)"/>
    <property type="match status" value="1"/>
</dbReference>
<dbReference type="InterPro" id="IPR029055">
    <property type="entry name" value="Ntn_hydrolases_N"/>
</dbReference>
<dbReference type="AlphaFoldDB" id="A0A0L7L2N3"/>
<evidence type="ECO:0000256" key="1">
    <source>
        <dbReference type="PIRSR" id="PIRSR600101-2"/>
    </source>
</evidence>
<dbReference type="Pfam" id="PF01019">
    <property type="entry name" value="G_glu_transpept"/>
    <property type="match status" value="1"/>
</dbReference>
<evidence type="ECO:0000313" key="3">
    <source>
        <dbReference type="Proteomes" id="UP000037510"/>
    </source>
</evidence>
<comment type="caution">
    <text evidence="2">The sequence shown here is derived from an EMBL/GenBank/DDBJ whole genome shotgun (WGS) entry which is preliminary data.</text>
</comment>
<dbReference type="PANTHER" id="PTHR11686:SF9">
    <property type="entry name" value="RE13973P"/>
    <property type="match status" value="1"/>
</dbReference>
<reference evidence="2 3" key="1">
    <citation type="journal article" date="2015" name="Genome Biol. Evol.">
        <title>The genome of winter moth (Operophtera brumata) provides a genomic perspective on sexual dimorphism and phenology.</title>
        <authorList>
            <person name="Derks M.F."/>
            <person name="Smit S."/>
            <person name="Salis L."/>
            <person name="Schijlen E."/>
            <person name="Bossers A."/>
            <person name="Mateman C."/>
            <person name="Pijl A.S."/>
            <person name="de Ridder D."/>
            <person name="Groenen M.A."/>
            <person name="Visser M.E."/>
            <person name="Megens H.J."/>
        </authorList>
    </citation>
    <scope>NUCLEOTIDE SEQUENCE [LARGE SCALE GENOMIC DNA]</scope>
    <source>
        <strain evidence="2">WM2013NL</strain>
        <tissue evidence="2">Head and thorax</tissue>
    </source>
</reference>
<evidence type="ECO:0000313" key="2">
    <source>
        <dbReference type="EMBL" id="KOB69596.1"/>
    </source>
</evidence>
<dbReference type="Proteomes" id="UP000037510">
    <property type="component" value="Unassembled WGS sequence"/>
</dbReference>
<dbReference type="PANTHER" id="PTHR11686">
    <property type="entry name" value="GAMMA GLUTAMYL TRANSPEPTIDASE"/>
    <property type="match status" value="1"/>
</dbReference>
<accession>A0A0L7L2N3</accession>
<feature type="binding site" evidence="1">
    <location>
        <position position="58"/>
    </location>
    <ligand>
        <name>L-glutamate</name>
        <dbReference type="ChEBI" id="CHEBI:29985"/>
    </ligand>
</feature>
<gene>
    <name evidence="2" type="ORF">OBRU01_16580</name>
</gene>
<protein>
    <submittedName>
        <fullName evidence="2">Putative gamma glutamyl transpeptidase</fullName>
    </submittedName>
</protein>
<name>A0A0L7L2N3_OPEBR</name>
<dbReference type="EMBL" id="JTDY01003415">
    <property type="protein sequence ID" value="KOB69596.1"/>
    <property type="molecule type" value="Genomic_DNA"/>
</dbReference>
<dbReference type="InterPro" id="IPR000101">
    <property type="entry name" value="GGT_peptidase"/>
</dbReference>
<dbReference type="GO" id="GO:0006751">
    <property type="term" value="P:glutathione catabolic process"/>
    <property type="evidence" value="ECO:0007669"/>
    <property type="project" value="InterPro"/>
</dbReference>
<dbReference type="STRING" id="104452.A0A0L7L2N3"/>
<keyword evidence="3" id="KW-1185">Reference proteome</keyword>
<proteinExistence type="predicted"/>
<dbReference type="GO" id="GO:0005886">
    <property type="term" value="C:plasma membrane"/>
    <property type="evidence" value="ECO:0007669"/>
    <property type="project" value="TreeGrafter"/>
</dbReference>
<organism evidence="2 3">
    <name type="scientific">Operophtera brumata</name>
    <name type="common">Winter moth</name>
    <name type="synonym">Phalaena brumata</name>
    <dbReference type="NCBI Taxonomy" id="104452"/>
    <lineage>
        <taxon>Eukaryota</taxon>
        <taxon>Metazoa</taxon>
        <taxon>Ecdysozoa</taxon>
        <taxon>Arthropoda</taxon>
        <taxon>Hexapoda</taxon>
        <taxon>Insecta</taxon>
        <taxon>Pterygota</taxon>
        <taxon>Neoptera</taxon>
        <taxon>Endopterygota</taxon>
        <taxon>Lepidoptera</taxon>
        <taxon>Glossata</taxon>
        <taxon>Ditrysia</taxon>
        <taxon>Geometroidea</taxon>
        <taxon>Geometridae</taxon>
        <taxon>Larentiinae</taxon>
        <taxon>Operophtera</taxon>
    </lineage>
</organism>
<dbReference type="GO" id="GO:0036374">
    <property type="term" value="F:glutathione hydrolase activity"/>
    <property type="evidence" value="ECO:0007669"/>
    <property type="project" value="InterPro"/>
</dbReference>